<feature type="transmembrane region" description="Helical" evidence="7">
    <location>
        <begin position="315"/>
        <end position="340"/>
    </location>
</feature>
<dbReference type="GO" id="GO:0005337">
    <property type="term" value="F:nucleoside transmembrane transporter activity"/>
    <property type="evidence" value="ECO:0007669"/>
    <property type="project" value="InterPro"/>
</dbReference>
<dbReference type="PANTHER" id="PTHR10332">
    <property type="entry name" value="EQUILIBRATIVE NUCLEOSIDE TRANSPORTER"/>
    <property type="match status" value="1"/>
</dbReference>
<feature type="transmembrane region" description="Helical" evidence="7">
    <location>
        <begin position="25"/>
        <end position="48"/>
    </location>
</feature>
<evidence type="ECO:0000256" key="4">
    <source>
        <dbReference type="ARBA" id="ARBA00022692"/>
    </source>
</evidence>
<keyword evidence="9" id="KW-1185">Reference proteome</keyword>
<gene>
    <name evidence="8" type="ORF">WJX73_000594</name>
</gene>
<dbReference type="Pfam" id="PF01733">
    <property type="entry name" value="Nucleoside_tran"/>
    <property type="match status" value="2"/>
</dbReference>
<feature type="transmembrane region" description="Helical" evidence="7">
    <location>
        <begin position="187"/>
        <end position="206"/>
    </location>
</feature>
<evidence type="ECO:0000256" key="5">
    <source>
        <dbReference type="ARBA" id="ARBA00022989"/>
    </source>
</evidence>
<feature type="transmembrane region" description="Helical" evidence="7">
    <location>
        <begin position="147"/>
        <end position="166"/>
    </location>
</feature>
<evidence type="ECO:0000256" key="1">
    <source>
        <dbReference type="ARBA" id="ARBA00004141"/>
    </source>
</evidence>
<comment type="subcellular location">
    <subcellularLocation>
        <location evidence="1">Membrane</location>
        <topology evidence="1">Multi-pass membrane protein</topology>
    </subcellularLocation>
</comment>
<dbReference type="PANTHER" id="PTHR10332:SF10">
    <property type="entry name" value="EQUILIBRATIVE NUCLEOSIDE TRANSPORTER 4"/>
    <property type="match status" value="1"/>
</dbReference>
<evidence type="ECO:0000313" key="8">
    <source>
        <dbReference type="EMBL" id="KAK9797775.1"/>
    </source>
</evidence>
<dbReference type="InterPro" id="IPR002259">
    <property type="entry name" value="Eqnu_transpt"/>
</dbReference>
<proteinExistence type="inferred from homology"/>
<feature type="transmembrane region" description="Helical" evidence="7">
    <location>
        <begin position="290"/>
        <end position="309"/>
    </location>
</feature>
<feature type="transmembrane region" description="Helical" evidence="7">
    <location>
        <begin position="60"/>
        <end position="79"/>
    </location>
</feature>
<accession>A0AAW1NUG0</accession>
<comment type="similarity">
    <text evidence="2">Belongs to the SLC29A/ENT transporter (TC 2.A.57) family.</text>
</comment>
<evidence type="ECO:0000256" key="6">
    <source>
        <dbReference type="ARBA" id="ARBA00023136"/>
    </source>
</evidence>
<dbReference type="Proteomes" id="UP001465755">
    <property type="component" value="Unassembled WGS sequence"/>
</dbReference>
<sequence>MADDQPTTSGRITDSPARRFDAGYGVFYCLGVGLLAPWNAFITATDFYEAQYPGKHADRLFTICYLPTQLIVLALLMLGQDQTRLRLRIAAGLGGFCLVMFSIPSLDLFSGGALPLWVPLLAVCVTAICDGFAQGSLYAEAAAYPAIYTQALVAGTAASGAVLSVLRCVTKAALPHTRSGLRASADVYFAVATAICLACFTAYFYALPRLNEQLPTQRMPMSQAAIGYHTASELADVTDQVEHRVLAEDVKFQELGDWYPIALITLFNFADLGGKSLPAHPSLILTSHNIILAASCARTLVIPLFYIAAQQSLGPIVIGSLTLVLGLSNGYCTAVAMMAAPIGLKGEEAAMAGQLVVFALIFGLCIGAALSFLWLL</sequence>
<evidence type="ECO:0000313" key="9">
    <source>
        <dbReference type="Proteomes" id="UP001465755"/>
    </source>
</evidence>
<protein>
    <recommendedName>
        <fullName evidence="10">Equilibrative nucleoside transporter</fullName>
    </recommendedName>
</protein>
<evidence type="ECO:0000256" key="3">
    <source>
        <dbReference type="ARBA" id="ARBA00022448"/>
    </source>
</evidence>
<keyword evidence="6 7" id="KW-0472">Membrane</keyword>
<keyword evidence="3" id="KW-0813">Transport</keyword>
<comment type="caution">
    <text evidence="8">The sequence shown here is derived from an EMBL/GenBank/DDBJ whole genome shotgun (WGS) entry which is preliminary data.</text>
</comment>
<feature type="transmembrane region" description="Helical" evidence="7">
    <location>
        <begin position="352"/>
        <end position="375"/>
    </location>
</feature>
<dbReference type="GO" id="GO:0005886">
    <property type="term" value="C:plasma membrane"/>
    <property type="evidence" value="ECO:0007669"/>
    <property type="project" value="TreeGrafter"/>
</dbReference>
<keyword evidence="4 7" id="KW-0812">Transmembrane</keyword>
<keyword evidence="5 7" id="KW-1133">Transmembrane helix</keyword>
<evidence type="ECO:0008006" key="10">
    <source>
        <dbReference type="Google" id="ProtNLM"/>
    </source>
</evidence>
<evidence type="ECO:0000256" key="2">
    <source>
        <dbReference type="ARBA" id="ARBA00007965"/>
    </source>
</evidence>
<feature type="transmembrane region" description="Helical" evidence="7">
    <location>
        <begin position="85"/>
        <end position="104"/>
    </location>
</feature>
<name>A0AAW1NUG0_9CHLO</name>
<dbReference type="EMBL" id="JALJOQ010000104">
    <property type="protein sequence ID" value="KAK9797775.1"/>
    <property type="molecule type" value="Genomic_DNA"/>
</dbReference>
<reference evidence="8 9" key="1">
    <citation type="journal article" date="2024" name="Nat. Commun.">
        <title>Phylogenomics reveals the evolutionary origins of lichenization in chlorophyte algae.</title>
        <authorList>
            <person name="Puginier C."/>
            <person name="Libourel C."/>
            <person name="Otte J."/>
            <person name="Skaloud P."/>
            <person name="Haon M."/>
            <person name="Grisel S."/>
            <person name="Petersen M."/>
            <person name="Berrin J.G."/>
            <person name="Delaux P.M."/>
            <person name="Dal Grande F."/>
            <person name="Keller J."/>
        </authorList>
    </citation>
    <scope>NUCLEOTIDE SEQUENCE [LARGE SCALE GENOMIC DNA]</scope>
    <source>
        <strain evidence="8 9">SAG 2036</strain>
    </source>
</reference>
<evidence type="ECO:0000256" key="7">
    <source>
        <dbReference type="SAM" id="Phobius"/>
    </source>
</evidence>
<organism evidence="8 9">
    <name type="scientific">Symbiochloris irregularis</name>
    <dbReference type="NCBI Taxonomy" id="706552"/>
    <lineage>
        <taxon>Eukaryota</taxon>
        <taxon>Viridiplantae</taxon>
        <taxon>Chlorophyta</taxon>
        <taxon>core chlorophytes</taxon>
        <taxon>Trebouxiophyceae</taxon>
        <taxon>Trebouxiales</taxon>
        <taxon>Trebouxiaceae</taxon>
        <taxon>Symbiochloris</taxon>
    </lineage>
</organism>
<dbReference type="PIRSF" id="PIRSF016379">
    <property type="entry name" value="ENT"/>
    <property type="match status" value="1"/>
</dbReference>
<dbReference type="AlphaFoldDB" id="A0AAW1NUG0"/>